<dbReference type="Pfam" id="PF08223">
    <property type="entry name" value="PaaX_C"/>
    <property type="match status" value="1"/>
</dbReference>
<dbReference type="Proteomes" id="UP001589894">
    <property type="component" value="Unassembled WGS sequence"/>
</dbReference>
<accession>A0ABV6NWT8</accession>
<evidence type="ECO:0000313" key="5">
    <source>
        <dbReference type="Proteomes" id="UP001589894"/>
    </source>
</evidence>
<name>A0ABV6NWT8_9ACTN</name>
<dbReference type="InterPro" id="IPR012906">
    <property type="entry name" value="PaaX-like_N"/>
</dbReference>
<dbReference type="Gene3D" id="1.20.58.1460">
    <property type="match status" value="1"/>
</dbReference>
<dbReference type="InterPro" id="IPR011965">
    <property type="entry name" value="PaaX_trns_reg"/>
</dbReference>
<feature type="domain" description="Transcriptional repressor PaaX-like C-terminal" evidence="3">
    <location>
        <begin position="170"/>
        <end position="257"/>
    </location>
</feature>
<dbReference type="PANTHER" id="PTHR30319:SF1">
    <property type="entry name" value="TRANSCRIPTIONAL REPRESSOR PAAX"/>
    <property type="match status" value="1"/>
</dbReference>
<dbReference type="InterPro" id="IPR013225">
    <property type="entry name" value="PaaX_C"/>
</dbReference>
<proteinExistence type="predicted"/>
<protein>
    <submittedName>
        <fullName evidence="4">PaaX family transcriptional regulator C-terminal domain-containing protein</fullName>
    </submittedName>
</protein>
<dbReference type="PANTHER" id="PTHR30319">
    <property type="entry name" value="PHENYLACETIC ACID REGULATOR-RELATED TRANSCRIPTIONAL REPRESSOR"/>
    <property type="match status" value="1"/>
</dbReference>
<dbReference type="InterPro" id="IPR036388">
    <property type="entry name" value="WH-like_DNA-bd_sf"/>
</dbReference>
<reference evidence="4 5" key="1">
    <citation type="submission" date="2024-09" db="EMBL/GenBank/DDBJ databases">
        <authorList>
            <person name="Sun Q."/>
            <person name="Mori K."/>
        </authorList>
    </citation>
    <scope>NUCLEOTIDE SEQUENCE [LARGE SCALE GENOMIC DNA]</scope>
    <source>
        <strain evidence="4 5">TBRC 2205</strain>
    </source>
</reference>
<dbReference type="PIRSF" id="PIRSF020623">
    <property type="entry name" value="PaaX"/>
    <property type="match status" value="1"/>
</dbReference>
<dbReference type="RefSeq" id="WP_377337958.1">
    <property type="nucleotide sequence ID" value="NZ_JBHLUE010000008.1"/>
</dbReference>
<keyword evidence="5" id="KW-1185">Reference proteome</keyword>
<feature type="domain" description="Transcriptional repressor PaaX-like N-terminal" evidence="2">
    <location>
        <begin position="3"/>
        <end position="69"/>
    </location>
</feature>
<evidence type="ECO:0000259" key="3">
    <source>
        <dbReference type="Pfam" id="PF08223"/>
    </source>
</evidence>
<dbReference type="Gene3D" id="1.10.10.10">
    <property type="entry name" value="Winged helix-like DNA-binding domain superfamily/Winged helix DNA-binding domain"/>
    <property type="match status" value="1"/>
</dbReference>
<dbReference type="Pfam" id="PF07848">
    <property type="entry name" value="PaaX"/>
    <property type="match status" value="1"/>
</dbReference>
<evidence type="ECO:0000313" key="4">
    <source>
        <dbReference type="EMBL" id="MFC0564727.1"/>
    </source>
</evidence>
<sequence length="292" mass="31871">MQARSALFDLYGDYLRPRGGRAPVAALVRLLTPLGIAAPAVRTAVSRMVRQGWLDPLRLANGPGYSITPKAARRLDEAAARIYRTGRSGWDGRFDLLVLDGPANRRDRQRLGSNLSFMGYGMLDERTWVATRPGVDIDGLLAEAGVRHERFTASHAGGTQGAMGVVRRAWDLGEIGEAYERFVAEQRPLVTGVTARSSDEDAYAARFRLVHAWRTFLFRDPQLPPALLPDRWPGTGAASFFDRHAARLRPAADRFVDHCLGNGPAVTPTRGRGAGTGTGTGTGRRQQKGLNQ</sequence>
<gene>
    <name evidence="4" type="ORF">ACFFHU_11355</name>
</gene>
<evidence type="ECO:0000256" key="1">
    <source>
        <dbReference type="SAM" id="MobiDB-lite"/>
    </source>
</evidence>
<evidence type="ECO:0000259" key="2">
    <source>
        <dbReference type="Pfam" id="PF07848"/>
    </source>
</evidence>
<comment type="caution">
    <text evidence="4">The sequence shown here is derived from an EMBL/GenBank/DDBJ whole genome shotgun (WGS) entry which is preliminary data.</text>
</comment>
<feature type="compositionally biased region" description="Gly residues" evidence="1">
    <location>
        <begin position="272"/>
        <end position="282"/>
    </location>
</feature>
<feature type="region of interest" description="Disordered" evidence="1">
    <location>
        <begin position="263"/>
        <end position="292"/>
    </location>
</feature>
<organism evidence="4 5">
    <name type="scientific">Plantactinospora siamensis</name>
    <dbReference type="NCBI Taxonomy" id="555372"/>
    <lineage>
        <taxon>Bacteria</taxon>
        <taxon>Bacillati</taxon>
        <taxon>Actinomycetota</taxon>
        <taxon>Actinomycetes</taxon>
        <taxon>Micromonosporales</taxon>
        <taxon>Micromonosporaceae</taxon>
        <taxon>Plantactinospora</taxon>
    </lineage>
</organism>
<dbReference type="EMBL" id="JBHLUE010000008">
    <property type="protein sequence ID" value="MFC0564727.1"/>
    <property type="molecule type" value="Genomic_DNA"/>
</dbReference>